<evidence type="ECO:0000313" key="1">
    <source>
        <dbReference type="EMBL" id="KIO07521.1"/>
    </source>
</evidence>
<keyword evidence="2" id="KW-1185">Reference proteome</keyword>
<reference evidence="1 2" key="1">
    <citation type="submission" date="2014-04" db="EMBL/GenBank/DDBJ databases">
        <authorList>
            <consortium name="DOE Joint Genome Institute"/>
            <person name="Kuo A."/>
            <person name="Kohler A."/>
            <person name="Costa M.D."/>
            <person name="Nagy L.G."/>
            <person name="Floudas D."/>
            <person name="Copeland A."/>
            <person name="Barry K.W."/>
            <person name="Cichocki N."/>
            <person name="Veneault-Fourrey C."/>
            <person name="LaButti K."/>
            <person name="Lindquist E.A."/>
            <person name="Lipzen A."/>
            <person name="Lundell T."/>
            <person name="Morin E."/>
            <person name="Murat C."/>
            <person name="Sun H."/>
            <person name="Tunlid A."/>
            <person name="Henrissat B."/>
            <person name="Grigoriev I.V."/>
            <person name="Hibbett D.S."/>
            <person name="Martin F."/>
            <person name="Nordberg H.P."/>
            <person name="Cantor M.N."/>
            <person name="Hua S.X."/>
        </authorList>
    </citation>
    <scope>NUCLEOTIDE SEQUENCE [LARGE SCALE GENOMIC DNA]</scope>
    <source>
        <strain evidence="1 2">Marx 270</strain>
    </source>
</reference>
<reference evidence="2" key="2">
    <citation type="submission" date="2015-01" db="EMBL/GenBank/DDBJ databases">
        <title>Evolutionary Origins and Diversification of the Mycorrhizal Mutualists.</title>
        <authorList>
            <consortium name="DOE Joint Genome Institute"/>
            <consortium name="Mycorrhizal Genomics Consortium"/>
            <person name="Kohler A."/>
            <person name="Kuo A."/>
            <person name="Nagy L.G."/>
            <person name="Floudas D."/>
            <person name="Copeland A."/>
            <person name="Barry K.W."/>
            <person name="Cichocki N."/>
            <person name="Veneault-Fourrey C."/>
            <person name="LaButti K."/>
            <person name="Lindquist E.A."/>
            <person name="Lipzen A."/>
            <person name="Lundell T."/>
            <person name="Morin E."/>
            <person name="Murat C."/>
            <person name="Riley R."/>
            <person name="Ohm R."/>
            <person name="Sun H."/>
            <person name="Tunlid A."/>
            <person name="Henrissat B."/>
            <person name="Grigoriev I.V."/>
            <person name="Hibbett D.S."/>
            <person name="Martin F."/>
        </authorList>
    </citation>
    <scope>NUCLEOTIDE SEQUENCE [LARGE SCALE GENOMIC DNA]</scope>
    <source>
        <strain evidence="2">Marx 270</strain>
    </source>
</reference>
<dbReference type="EMBL" id="KN831959">
    <property type="protein sequence ID" value="KIO07521.1"/>
    <property type="molecule type" value="Genomic_DNA"/>
</dbReference>
<dbReference type="InParanoid" id="A0A0C3PGL1"/>
<evidence type="ECO:0000313" key="2">
    <source>
        <dbReference type="Proteomes" id="UP000054217"/>
    </source>
</evidence>
<gene>
    <name evidence="1" type="ORF">M404DRAFT_997692</name>
</gene>
<dbReference type="HOGENOM" id="CLU_2850629_0_0_1"/>
<dbReference type="Proteomes" id="UP000054217">
    <property type="component" value="Unassembled WGS sequence"/>
</dbReference>
<sequence length="65" mass="7683">MIDWHYMYVSKTLTIQRRVGGSRERARGTEENSVLFRSSAADTYIRDLSYIVHGEQYQRNTNPRT</sequence>
<name>A0A0C3PGL1_PISTI</name>
<dbReference type="AlphaFoldDB" id="A0A0C3PGL1"/>
<protein>
    <submittedName>
        <fullName evidence="1">Uncharacterized protein</fullName>
    </submittedName>
</protein>
<proteinExistence type="predicted"/>
<organism evidence="1 2">
    <name type="scientific">Pisolithus tinctorius Marx 270</name>
    <dbReference type="NCBI Taxonomy" id="870435"/>
    <lineage>
        <taxon>Eukaryota</taxon>
        <taxon>Fungi</taxon>
        <taxon>Dikarya</taxon>
        <taxon>Basidiomycota</taxon>
        <taxon>Agaricomycotina</taxon>
        <taxon>Agaricomycetes</taxon>
        <taxon>Agaricomycetidae</taxon>
        <taxon>Boletales</taxon>
        <taxon>Sclerodermatineae</taxon>
        <taxon>Pisolithaceae</taxon>
        <taxon>Pisolithus</taxon>
    </lineage>
</organism>
<accession>A0A0C3PGL1</accession>